<comment type="caution">
    <text evidence="2">The sequence shown here is derived from an EMBL/GenBank/DDBJ whole genome shotgun (WGS) entry which is preliminary data.</text>
</comment>
<reference evidence="2 3" key="1">
    <citation type="submission" date="2020-11" db="EMBL/GenBank/DDBJ databases">
        <title>A novel isolate from a Black sea contaminated sediment with potential to produce alkanes: Plantactinospora alkalitolerans sp. nov.</title>
        <authorList>
            <person name="Carro L."/>
            <person name="Veyisoglu A."/>
            <person name="Guven K."/>
            <person name="Schumann P."/>
            <person name="Klenk H.-P."/>
            <person name="Sahin N."/>
        </authorList>
    </citation>
    <scope>NUCLEOTIDE SEQUENCE [LARGE SCALE GENOMIC DNA]</scope>
    <source>
        <strain evidence="2 3">S1510</strain>
    </source>
</reference>
<feature type="transmembrane region" description="Helical" evidence="1">
    <location>
        <begin position="82"/>
        <end position="101"/>
    </location>
</feature>
<dbReference type="Pfam" id="PF06772">
    <property type="entry name" value="LtrA"/>
    <property type="match status" value="1"/>
</dbReference>
<keyword evidence="3" id="KW-1185">Reference proteome</keyword>
<evidence type="ECO:0000313" key="3">
    <source>
        <dbReference type="Proteomes" id="UP000638560"/>
    </source>
</evidence>
<name>A0ABS0H2W1_9ACTN</name>
<organism evidence="2 3">
    <name type="scientific">Plantactinospora alkalitolerans</name>
    <dbReference type="NCBI Taxonomy" id="2789879"/>
    <lineage>
        <taxon>Bacteria</taxon>
        <taxon>Bacillati</taxon>
        <taxon>Actinomycetota</taxon>
        <taxon>Actinomycetes</taxon>
        <taxon>Micromonosporales</taxon>
        <taxon>Micromonosporaceae</taxon>
        <taxon>Plantactinospora</taxon>
    </lineage>
</organism>
<protein>
    <submittedName>
        <fullName evidence="2">Low temperature requirement protein A</fullName>
    </submittedName>
</protein>
<keyword evidence="1" id="KW-0472">Membrane</keyword>
<accession>A0ABS0H2W1</accession>
<evidence type="ECO:0000256" key="1">
    <source>
        <dbReference type="SAM" id="Phobius"/>
    </source>
</evidence>
<dbReference type="RefSeq" id="WP_196203976.1">
    <property type="nucleotide sequence ID" value="NZ_JADPUN010000232.1"/>
</dbReference>
<dbReference type="InterPro" id="IPR010640">
    <property type="entry name" value="Low_temperature_requirement_A"/>
</dbReference>
<dbReference type="Proteomes" id="UP000638560">
    <property type="component" value="Unassembled WGS sequence"/>
</dbReference>
<keyword evidence="1" id="KW-0812">Transmembrane</keyword>
<sequence>MAMGGGAETSAPAQPDPRRPNYLELFSDLAYIFAMITLSKELLHNLTWVGLGQVVVLLLPFTLIWALSAWVGDRLDLNKPSVVPLITGTMAGSLLMAGAVPEAYGDQGLLFAVTYLSIHYLSIIHI</sequence>
<gene>
    <name evidence="2" type="ORF">I0C86_26365</name>
</gene>
<keyword evidence="1" id="KW-1133">Transmembrane helix</keyword>
<dbReference type="EMBL" id="JADPUN010000232">
    <property type="protein sequence ID" value="MBF9132447.1"/>
    <property type="molecule type" value="Genomic_DNA"/>
</dbReference>
<feature type="transmembrane region" description="Helical" evidence="1">
    <location>
        <begin position="107"/>
        <end position="124"/>
    </location>
</feature>
<evidence type="ECO:0000313" key="2">
    <source>
        <dbReference type="EMBL" id="MBF9132447.1"/>
    </source>
</evidence>
<proteinExistence type="predicted"/>
<feature type="transmembrane region" description="Helical" evidence="1">
    <location>
        <begin position="50"/>
        <end position="70"/>
    </location>
</feature>